<name>A0A853CEE8_9ACTN</name>
<dbReference type="RefSeq" id="WP_179716172.1">
    <property type="nucleotide sequence ID" value="NZ_JACBZT010000001.1"/>
</dbReference>
<evidence type="ECO:0000256" key="4">
    <source>
        <dbReference type="ARBA" id="ARBA00022691"/>
    </source>
</evidence>
<comment type="similarity">
    <text evidence="1">Belongs to the CFA/CMAS family.</text>
</comment>
<evidence type="ECO:0000256" key="5">
    <source>
        <dbReference type="ARBA" id="ARBA00023098"/>
    </source>
</evidence>
<dbReference type="InterPro" id="IPR003333">
    <property type="entry name" value="CMAS"/>
</dbReference>
<proteinExistence type="inferred from homology"/>
<dbReference type="SUPFAM" id="SSF53335">
    <property type="entry name" value="S-adenosyl-L-methionine-dependent methyltransferases"/>
    <property type="match status" value="1"/>
</dbReference>
<evidence type="ECO:0000256" key="7">
    <source>
        <dbReference type="SAM" id="MobiDB-lite"/>
    </source>
</evidence>
<protein>
    <submittedName>
        <fullName evidence="8">Cyclopropane-fatty-acyl-phospholipid synthase</fullName>
        <ecNumber evidence="8">2.1.1.79</ecNumber>
    </submittedName>
</protein>
<dbReference type="Gene3D" id="3.40.50.150">
    <property type="entry name" value="Vaccinia Virus protein VP39"/>
    <property type="match status" value="1"/>
</dbReference>
<feature type="active site" evidence="6">
    <location>
        <position position="402"/>
    </location>
</feature>
<dbReference type="EMBL" id="JACBZT010000001">
    <property type="protein sequence ID" value="NYJ05531.1"/>
    <property type="molecule type" value="Genomic_DNA"/>
</dbReference>
<keyword evidence="3 8" id="KW-0808">Transferase</keyword>
<dbReference type="Proteomes" id="UP000541969">
    <property type="component" value="Unassembled WGS sequence"/>
</dbReference>
<evidence type="ECO:0000256" key="2">
    <source>
        <dbReference type="ARBA" id="ARBA00022603"/>
    </source>
</evidence>
<accession>A0A853CEE8</accession>
<dbReference type="InterPro" id="IPR050723">
    <property type="entry name" value="CFA/CMAS"/>
</dbReference>
<dbReference type="EC" id="2.1.1.79" evidence="8"/>
<organism evidence="8 9">
    <name type="scientific">Petropleomorpha daqingensis</name>
    <dbReference type="NCBI Taxonomy" id="2026353"/>
    <lineage>
        <taxon>Bacteria</taxon>
        <taxon>Bacillati</taxon>
        <taxon>Actinomycetota</taxon>
        <taxon>Actinomycetes</taxon>
        <taxon>Geodermatophilales</taxon>
        <taxon>Geodermatophilaceae</taxon>
        <taxon>Petropleomorpha</taxon>
    </lineage>
</organism>
<reference evidence="8 9" key="1">
    <citation type="submission" date="2020-07" db="EMBL/GenBank/DDBJ databases">
        <title>Sequencing the genomes of 1000 actinobacteria strains.</title>
        <authorList>
            <person name="Klenk H.-P."/>
        </authorList>
    </citation>
    <scope>NUCLEOTIDE SEQUENCE [LARGE SCALE GENOMIC DNA]</scope>
    <source>
        <strain evidence="8 9">DSM 104001</strain>
    </source>
</reference>
<dbReference type="Pfam" id="PF02353">
    <property type="entry name" value="CMAS"/>
    <property type="match status" value="1"/>
</dbReference>
<comment type="caution">
    <text evidence="8">The sequence shown here is derived from an EMBL/GenBank/DDBJ whole genome shotgun (WGS) entry which is preliminary data.</text>
</comment>
<dbReference type="CDD" id="cd02440">
    <property type="entry name" value="AdoMet_MTases"/>
    <property type="match status" value="1"/>
</dbReference>
<dbReference type="AlphaFoldDB" id="A0A853CEE8"/>
<dbReference type="GO" id="GO:0032259">
    <property type="term" value="P:methylation"/>
    <property type="evidence" value="ECO:0007669"/>
    <property type="project" value="UniProtKB-KW"/>
</dbReference>
<dbReference type="GO" id="GO:0008825">
    <property type="term" value="F:cyclopropane-fatty-acyl-phospholipid synthase activity"/>
    <property type="evidence" value="ECO:0007669"/>
    <property type="project" value="UniProtKB-EC"/>
</dbReference>
<evidence type="ECO:0000256" key="1">
    <source>
        <dbReference type="ARBA" id="ARBA00010815"/>
    </source>
</evidence>
<keyword evidence="4" id="KW-0949">S-adenosyl-L-methionine</keyword>
<evidence type="ECO:0000313" key="8">
    <source>
        <dbReference type="EMBL" id="NYJ05531.1"/>
    </source>
</evidence>
<gene>
    <name evidence="8" type="ORF">GGQ55_001809</name>
</gene>
<keyword evidence="9" id="KW-1185">Reference proteome</keyword>
<evidence type="ECO:0000256" key="6">
    <source>
        <dbReference type="PIRSR" id="PIRSR003085-1"/>
    </source>
</evidence>
<feature type="region of interest" description="Disordered" evidence="7">
    <location>
        <begin position="1"/>
        <end position="30"/>
    </location>
</feature>
<keyword evidence="2 8" id="KW-0489">Methyltransferase</keyword>
<evidence type="ECO:0000256" key="3">
    <source>
        <dbReference type="ARBA" id="ARBA00022679"/>
    </source>
</evidence>
<sequence length="425" mass="47107">MTTVQADRTDRPGYPVPRPDEAHWPGLATPPRAPLRARVAETVFRSAVASLPIRVVLPDGRVLGAGGKDAPVMHLVRPSAFFARLGADVKIGFGEAYMTGDWTTGAGTDLADLLSAFAARLTKLVHPALQKFRYLVERTQPAHEENSKQNSRSNISRHYDLSNELFEEFLDETMTYSSAWFEPGDDLKSAQLRKIDGILDLARVRSGMRVLEIGSGWGALSIRAAAERGAHVTTLTLSSEQRTLAQERAAAAGVADLVDVRLQDYRDVTGQFDAIVSVEMIEAVGEKYWPTYFSALDTHLTPGGRVGLQSITMPHDRMMASRQAYTWIHKYVFPGGIIPSVRAIEENLARTKLSIVESRDLGPHYARTLGLWRERFVANWSRLEGAFDETFRRMWEFYLAYCEAGFRAGAIGVSQLGLARHPFGG</sequence>
<keyword evidence="5" id="KW-0443">Lipid metabolism</keyword>
<dbReference type="PANTHER" id="PTHR43667">
    <property type="entry name" value="CYCLOPROPANE-FATTY-ACYL-PHOSPHOLIPID SYNTHASE"/>
    <property type="match status" value="1"/>
</dbReference>
<dbReference type="PANTHER" id="PTHR43667:SF2">
    <property type="entry name" value="FATTY ACID C-METHYL TRANSFERASE"/>
    <property type="match status" value="1"/>
</dbReference>
<dbReference type="GO" id="GO:0008610">
    <property type="term" value="P:lipid biosynthetic process"/>
    <property type="evidence" value="ECO:0007669"/>
    <property type="project" value="InterPro"/>
</dbReference>
<dbReference type="PIRSF" id="PIRSF003085">
    <property type="entry name" value="CMAS"/>
    <property type="match status" value="1"/>
</dbReference>
<dbReference type="InterPro" id="IPR029063">
    <property type="entry name" value="SAM-dependent_MTases_sf"/>
</dbReference>
<evidence type="ECO:0000313" key="9">
    <source>
        <dbReference type="Proteomes" id="UP000541969"/>
    </source>
</evidence>